<protein>
    <submittedName>
        <fullName evidence="1">Uncharacterized protein</fullName>
    </submittedName>
</protein>
<sequence>MKNYPSKSAKSFNRKIYGAFAVMLVITAMIALGQSLAKDNTSKLSFLFPVEHPQVEENNHRNSSPNFHFNVVGIFTDLVLRR</sequence>
<evidence type="ECO:0000313" key="2">
    <source>
        <dbReference type="Proteomes" id="UP001310022"/>
    </source>
</evidence>
<organism evidence="1 2">
    <name type="scientific">Persicobacter diffluens</name>
    <dbReference type="NCBI Taxonomy" id="981"/>
    <lineage>
        <taxon>Bacteria</taxon>
        <taxon>Pseudomonadati</taxon>
        <taxon>Bacteroidota</taxon>
        <taxon>Cytophagia</taxon>
        <taxon>Cytophagales</taxon>
        <taxon>Persicobacteraceae</taxon>
        <taxon>Persicobacter</taxon>
    </lineage>
</organism>
<dbReference type="RefSeq" id="WP_338235571.1">
    <property type="nucleotide sequence ID" value="NZ_BQKE01000001.1"/>
</dbReference>
<comment type="caution">
    <text evidence="1">The sequence shown here is derived from an EMBL/GenBank/DDBJ whole genome shotgun (WGS) entry which is preliminary data.</text>
</comment>
<accession>A0AAN4VTN9</accession>
<dbReference type="Proteomes" id="UP001310022">
    <property type="component" value="Unassembled WGS sequence"/>
</dbReference>
<name>A0AAN4VTN9_9BACT</name>
<keyword evidence="2" id="KW-1185">Reference proteome</keyword>
<proteinExistence type="predicted"/>
<gene>
    <name evidence="1" type="ORF">PEDI_00950</name>
</gene>
<reference evidence="1 2" key="1">
    <citation type="submission" date="2021-12" db="EMBL/GenBank/DDBJ databases">
        <title>Genome sequencing of bacteria with rrn-lacking chromosome and rrn-plasmid.</title>
        <authorList>
            <person name="Anda M."/>
            <person name="Iwasaki W."/>
        </authorList>
    </citation>
    <scope>NUCLEOTIDE SEQUENCE [LARGE SCALE GENOMIC DNA]</scope>
    <source>
        <strain evidence="1 2">NBRC 15940</strain>
    </source>
</reference>
<evidence type="ECO:0000313" key="1">
    <source>
        <dbReference type="EMBL" id="GJM59543.1"/>
    </source>
</evidence>
<dbReference type="AlphaFoldDB" id="A0AAN4VTN9"/>
<dbReference type="EMBL" id="BQKE01000001">
    <property type="protein sequence ID" value="GJM59543.1"/>
    <property type="molecule type" value="Genomic_DNA"/>
</dbReference>